<evidence type="ECO:0000259" key="8">
    <source>
        <dbReference type="Pfam" id="PF04039"/>
    </source>
</evidence>
<comment type="caution">
    <text evidence="9">The sequence shown here is derived from an EMBL/GenBank/DDBJ whole genome shotgun (WGS) entry which is preliminary data.</text>
</comment>
<gene>
    <name evidence="9" type="ORF">QJ522_20950</name>
</gene>
<dbReference type="GO" id="GO:0005886">
    <property type="term" value="C:plasma membrane"/>
    <property type="evidence" value="ECO:0007669"/>
    <property type="project" value="UniProtKB-SubCell"/>
</dbReference>
<name>A0AAW6U909_9BACT</name>
<evidence type="ECO:0000256" key="3">
    <source>
        <dbReference type="ARBA" id="ARBA00022475"/>
    </source>
</evidence>
<protein>
    <submittedName>
        <fullName evidence="9">MnhB domain-containing protein</fullName>
    </submittedName>
</protein>
<comment type="subcellular location">
    <subcellularLocation>
        <location evidence="1">Cell membrane</location>
        <topology evidence="1">Multi-pass membrane protein</topology>
    </subcellularLocation>
</comment>
<dbReference type="InterPro" id="IPR007182">
    <property type="entry name" value="MnhB"/>
</dbReference>
<evidence type="ECO:0000313" key="9">
    <source>
        <dbReference type="EMBL" id="MDI6451543.1"/>
    </source>
</evidence>
<comment type="similarity">
    <text evidence="2">Belongs to the CPA3 antiporters (TC 2.A.63) subunit B family.</text>
</comment>
<feature type="transmembrane region" description="Helical" evidence="7">
    <location>
        <begin position="38"/>
        <end position="56"/>
    </location>
</feature>
<evidence type="ECO:0000256" key="2">
    <source>
        <dbReference type="ARBA" id="ARBA00009425"/>
    </source>
</evidence>
<keyword evidence="5 7" id="KW-1133">Transmembrane helix</keyword>
<evidence type="ECO:0000256" key="1">
    <source>
        <dbReference type="ARBA" id="ARBA00004651"/>
    </source>
</evidence>
<evidence type="ECO:0000256" key="4">
    <source>
        <dbReference type="ARBA" id="ARBA00022692"/>
    </source>
</evidence>
<dbReference type="Pfam" id="PF04039">
    <property type="entry name" value="MnhB"/>
    <property type="match status" value="1"/>
</dbReference>
<dbReference type="NCBIfam" id="NF006248">
    <property type="entry name" value="PRK08386.1"/>
    <property type="match status" value="1"/>
</dbReference>
<keyword evidence="10" id="KW-1185">Reference proteome</keyword>
<organism evidence="9 10">
    <name type="scientific">Anaerobaca lacustris</name>
    <dbReference type="NCBI Taxonomy" id="3044600"/>
    <lineage>
        <taxon>Bacteria</taxon>
        <taxon>Pseudomonadati</taxon>
        <taxon>Planctomycetota</taxon>
        <taxon>Phycisphaerae</taxon>
        <taxon>Sedimentisphaerales</taxon>
        <taxon>Anaerobacaceae</taxon>
        <taxon>Anaerobaca</taxon>
    </lineage>
</organism>
<feature type="transmembrane region" description="Helical" evidence="7">
    <location>
        <begin position="12"/>
        <end position="32"/>
    </location>
</feature>
<dbReference type="InterPro" id="IPR050622">
    <property type="entry name" value="CPA3_antiporter_subunitB"/>
</dbReference>
<proteinExistence type="inferred from homology"/>
<keyword evidence="6 7" id="KW-0472">Membrane</keyword>
<evidence type="ECO:0000256" key="5">
    <source>
        <dbReference type="ARBA" id="ARBA00022989"/>
    </source>
</evidence>
<dbReference type="EMBL" id="JASCXX010000039">
    <property type="protein sequence ID" value="MDI6451543.1"/>
    <property type="molecule type" value="Genomic_DNA"/>
</dbReference>
<dbReference type="RefSeq" id="WP_349246953.1">
    <property type="nucleotide sequence ID" value="NZ_JASCXX010000039.1"/>
</dbReference>
<feature type="transmembrane region" description="Helical" evidence="7">
    <location>
        <begin position="77"/>
        <end position="101"/>
    </location>
</feature>
<accession>A0AAW6U909</accession>
<dbReference type="PANTHER" id="PTHR33932">
    <property type="entry name" value="NA(+)/H(+) ANTIPORTER SUBUNIT B"/>
    <property type="match status" value="1"/>
</dbReference>
<evidence type="ECO:0000313" key="10">
    <source>
        <dbReference type="Proteomes" id="UP001431776"/>
    </source>
</evidence>
<keyword evidence="3" id="KW-1003">Cell membrane</keyword>
<feature type="domain" description="Na+/H+ antiporter MnhB subunit-related protein" evidence="8">
    <location>
        <begin position="7"/>
        <end position="131"/>
    </location>
</feature>
<evidence type="ECO:0000256" key="7">
    <source>
        <dbReference type="SAM" id="Phobius"/>
    </source>
</evidence>
<reference evidence="9" key="1">
    <citation type="submission" date="2023-05" db="EMBL/GenBank/DDBJ databases">
        <title>Anaerotaeda fermentans gen. nov., sp. nov., a novel anaerobic planctomycete of the new family within the order Sedimentisphaerales isolated from Taman Peninsula, Russia.</title>
        <authorList>
            <person name="Khomyakova M.A."/>
            <person name="Merkel A.Y."/>
            <person name="Slobodkin A.I."/>
        </authorList>
    </citation>
    <scope>NUCLEOTIDE SEQUENCE</scope>
    <source>
        <strain evidence="9">M17dextr</strain>
    </source>
</reference>
<keyword evidence="4 7" id="KW-0812">Transmembrane</keyword>
<evidence type="ECO:0000256" key="6">
    <source>
        <dbReference type="ARBA" id="ARBA00023136"/>
    </source>
</evidence>
<dbReference type="Proteomes" id="UP001431776">
    <property type="component" value="Unassembled WGS sequence"/>
</dbReference>
<dbReference type="PANTHER" id="PTHR33932:SF4">
    <property type="entry name" value="NA(+)_H(+) ANTIPORTER SUBUNIT B"/>
    <property type="match status" value="1"/>
</dbReference>
<dbReference type="AlphaFoldDB" id="A0AAW6U909"/>
<feature type="transmembrane region" description="Helical" evidence="7">
    <location>
        <begin position="121"/>
        <end position="141"/>
    </location>
</feature>
<sequence length="162" mass="17096">MKGMTVIVRTVSSWVKLLIFLFGVYLILFGHLSPGGGFAGGVVLASSYVLLMLAFGRRFVERNLPLPVASRLDCLGAFLFVMVGVLGLLKGGAFFVNFLYAKFPGQVGRLVSAGTIPLSNLFIGLKVGASLFLVIFALSLFRYDTKGPAGLSASDGAGKPGE</sequence>